<dbReference type="AlphaFoldDB" id="X0U9M3"/>
<reference evidence="1" key="1">
    <citation type="journal article" date="2014" name="Front. Microbiol.">
        <title>High frequency of phylogenetically diverse reductive dehalogenase-homologous genes in deep subseafloor sedimentary metagenomes.</title>
        <authorList>
            <person name="Kawai M."/>
            <person name="Futagami T."/>
            <person name="Toyoda A."/>
            <person name="Takaki Y."/>
            <person name="Nishi S."/>
            <person name="Hori S."/>
            <person name="Arai W."/>
            <person name="Tsubouchi T."/>
            <person name="Morono Y."/>
            <person name="Uchiyama I."/>
            <person name="Ito T."/>
            <person name="Fujiyama A."/>
            <person name="Inagaki F."/>
            <person name="Takami H."/>
        </authorList>
    </citation>
    <scope>NUCLEOTIDE SEQUENCE</scope>
    <source>
        <strain evidence="1">Expedition CK06-06</strain>
    </source>
</reference>
<proteinExistence type="predicted"/>
<gene>
    <name evidence="1" type="ORF">S01H1_30354</name>
</gene>
<name>X0U9M3_9ZZZZ</name>
<dbReference type="EMBL" id="BARS01018674">
    <property type="protein sequence ID" value="GAF97047.1"/>
    <property type="molecule type" value="Genomic_DNA"/>
</dbReference>
<evidence type="ECO:0000313" key="1">
    <source>
        <dbReference type="EMBL" id="GAF97047.1"/>
    </source>
</evidence>
<accession>X0U9M3</accession>
<feature type="non-terminal residue" evidence="1">
    <location>
        <position position="124"/>
    </location>
</feature>
<organism evidence="1">
    <name type="scientific">marine sediment metagenome</name>
    <dbReference type="NCBI Taxonomy" id="412755"/>
    <lineage>
        <taxon>unclassified sequences</taxon>
        <taxon>metagenomes</taxon>
        <taxon>ecological metagenomes</taxon>
    </lineage>
</organism>
<sequence length="124" mass="14039">MKAYTTNFDPSTKRELYITLENGWTANRDFAEMHEHILRDGTYLDEFGGKSAESSVQYALRKAQSMALDICRDLIDLRVGNIFRAPPARNFDESPYSADIEAFVADVDGGGTSMDEFMRDALRK</sequence>
<protein>
    <submittedName>
        <fullName evidence="1">Uncharacterized protein</fullName>
    </submittedName>
</protein>
<comment type="caution">
    <text evidence="1">The sequence shown here is derived from an EMBL/GenBank/DDBJ whole genome shotgun (WGS) entry which is preliminary data.</text>
</comment>